<evidence type="ECO:0000313" key="2">
    <source>
        <dbReference type="Proteomes" id="UP000230069"/>
    </source>
</evidence>
<sequence>MPDEWSEDRIITTNLSSAEAPSLLPVPSWFREPLQQMPCPLFVRLLEHILQGCHIPLGKDTRIGSELLNASIGFWRFMLS</sequence>
<evidence type="ECO:0000313" key="1">
    <source>
        <dbReference type="EMBL" id="PIA31064.1"/>
    </source>
</evidence>
<organism evidence="1 2">
    <name type="scientific">Aquilegia coerulea</name>
    <name type="common">Rocky mountain columbine</name>
    <dbReference type="NCBI Taxonomy" id="218851"/>
    <lineage>
        <taxon>Eukaryota</taxon>
        <taxon>Viridiplantae</taxon>
        <taxon>Streptophyta</taxon>
        <taxon>Embryophyta</taxon>
        <taxon>Tracheophyta</taxon>
        <taxon>Spermatophyta</taxon>
        <taxon>Magnoliopsida</taxon>
        <taxon>Ranunculales</taxon>
        <taxon>Ranunculaceae</taxon>
        <taxon>Thalictroideae</taxon>
        <taxon>Aquilegia</taxon>
    </lineage>
</organism>
<dbReference type="InParanoid" id="A0A2G5CIF8"/>
<proteinExistence type="predicted"/>
<dbReference type="Proteomes" id="UP000230069">
    <property type="component" value="Unassembled WGS sequence"/>
</dbReference>
<protein>
    <submittedName>
        <fullName evidence="1">Uncharacterized protein</fullName>
    </submittedName>
</protein>
<name>A0A2G5CIF8_AQUCA</name>
<reference evidence="1 2" key="1">
    <citation type="submission" date="2017-09" db="EMBL/GenBank/DDBJ databases">
        <title>WGS assembly of Aquilegia coerulea Goldsmith.</title>
        <authorList>
            <person name="Hodges S."/>
            <person name="Kramer E."/>
            <person name="Nordborg M."/>
            <person name="Tomkins J."/>
            <person name="Borevitz J."/>
            <person name="Derieg N."/>
            <person name="Yan J."/>
            <person name="Mihaltcheva S."/>
            <person name="Hayes R.D."/>
            <person name="Rokhsar D."/>
        </authorList>
    </citation>
    <scope>NUCLEOTIDE SEQUENCE [LARGE SCALE GENOMIC DNA]</scope>
    <source>
        <strain evidence="2">cv. Goldsmith</strain>
    </source>
</reference>
<accession>A0A2G5CIF8</accession>
<gene>
    <name evidence="1" type="ORF">AQUCO_05300113v1</name>
</gene>
<dbReference type="EMBL" id="KZ305070">
    <property type="protein sequence ID" value="PIA31064.1"/>
    <property type="molecule type" value="Genomic_DNA"/>
</dbReference>
<dbReference type="AlphaFoldDB" id="A0A2G5CIF8"/>
<keyword evidence="2" id="KW-1185">Reference proteome</keyword>